<keyword evidence="1" id="KW-0805">Transcription regulation</keyword>
<dbReference type="InterPro" id="IPR039422">
    <property type="entry name" value="MarR/SlyA-like"/>
</dbReference>
<gene>
    <name evidence="5" type="ORF">V4F39_01650</name>
</gene>
<dbReference type="Proteomes" id="UP001336250">
    <property type="component" value="Unassembled WGS sequence"/>
</dbReference>
<accession>A0AAW9QD77</accession>
<evidence type="ECO:0000259" key="4">
    <source>
        <dbReference type="PROSITE" id="PS50995"/>
    </source>
</evidence>
<dbReference type="SMART" id="SM00347">
    <property type="entry name" value="HTH_MARR"/>
    <property type="match status" value="1"/>
</dbReference>
<evidence type="ECO:0000313" key="5">
    <source>
        <dbReference type="EMBL" id="MEF7612595.1"/>
    </source>
</evidence>
<dbReference type="PROSITE" id="PS01117">
    <property type="entry name" value="HTH_MARR_1"/>
    <property type="match status" value="1"/>
</dbReference>
<dbReference type="EMBL" id="JAZIBG010000008">
    <property type="protein sequence ID" value="MEF7612595.1"/>
    <property type="molecule type" value="Genomic_DNA"/>
</dbReference>
<dbReference type="PANTHER" id="PTHR33164:SF43">
    <property type="entry name" value="HTH-TYPE TRANSCRIPTIONAL REPRESSOR YETL"/>
    <property type="match status" value="1"/>
</dbReference>
<keyword evidence="2" id="KW-0238">DNA-binding</keyword>
<evidence type="ECO:0000313" key="6">
    <source>
        <dbReference type="Proteomes" id="UP001336250"/>
    </source>
</evidence>
<name>A0AAW9QD77_9BURK</name>
<evidence type="ECO:0000256" key="2">
    <source>
        <dbReference type="ARBA" id="ARBA00023125"/>
    </source>
</evidence>
<keyword evidence="3" id="KW-0804">Transcription</keyword>
<keyword evidence="6" id="KW-1185">Reference proteome</keyword>
<dbReference type="GO" id="GO:0003677">
    <property type="term" value="F:DNA binding"/>
    <property type="evidence" value="ECO:0007669"/>
    <property type="project" value="UniProtKB-KW"/>
</dbReference>
<evidence type="ECO:0000256" key="1">
    <source>
        <dbReference type="ARBA" id="ARBA00023015"/>
    </source>
</evidence>
<protein>
    <submittedName>
        <fullName evidence="5">MarR family winged helix-turn-helix transcriptional regulator</fullName>
    </submittedName>
</protein>
<dbReference type="RefSeq" id="WP_332287491.1">
    <property type="nucleotide sequence ID" value="NZ_JAZIBG010000008.1"/>
</dbReference>
<organism evidence="5 6">
    <name type="scientific">Aquincola agrisoli</name>
    <dbReference type="NCBI Taxonomy" id="3119538"/>
    <lineage>
        <taxon>Bacteria</taxon>
        <taxon>Pseudomonadati</taxon>
        <taxon>Pseudomonadota</taxon>
        <taxon>Betaproteobacteria</taxon>
        <taxon>Burkholderiales</taxon>
        <taxon>Sphaerotilaceae</taxon>
        <taxon>Aquincola</taxon>
    </lineage>
</organism>
<dbReference type="InterPro" id="IPR036390">
    <property type="entry name" value="WH_DNA-bd_sf"/>
</dbReference>
<dbReference type="GO" id="GO:0003700">
    <property type="term" value="F:DNA-binding transcription factor activity"/>
    <property type="evidence" value="ECO:0007669"/>
    <property type="project" value="InterPro"/>
</dbReference>
<reference evidence="5 6" key="1">
    <citation type="submission" date="2024-02" db="EMBL/GenBank/DDBJ databases">
        <title>Genome sequence of Aquincola sp. MAHUQ-54.</title>
        <authorList>
            <person name="Huq M.A."/>
        </authorList>
    </citation>
    <scope>NUCLEOTIDE SEQUENCE [LARGE SCALE GENOMIC DNA]</scope>
    <source>
        <strain evidence="5 6">MAHUQ-54</strain>
    </source>
</reference>
<dbReference type="InterPro" id="IPR023187">
    <property type="entry name" value="Tscrpt_reg_MarR-type_CS"/>
</dbReference>
<dbReference type="Gene3D" id="1.10.10.10">
    <property type="entry name" value="Winged helix-like DNA-binding domain superfamily/Winged helix DNA-binding domain"/>
    <property type="match status" value="1"/>
</dbReference>
<evidence type="ECO:0000256" key="3">
    <source>
        <dbReference type="ARBA" id="ARBA00023163"/>
    </source>
</evidence>
<dbReference type="PANTHER" id="PTHR33164">
    <property type="entry name" value="TRANSCRIPTIONAL REGULATOR, MARR FAMILY"/>
    <property type="match status" value="1"/>
</dbReference>
<proteinExistence type="predicted"/>
<dbReference type="PROSITE" id="PS50995">
    <property type="entry name" value="HTH_MARR_2"/>
    <property type="match status" value="1"/>
</dbReference>
<dbReference type="Pfam" id="PF12802">
    <property type="entry name" value="MarR_2"/>
    <property type="match status" value="1"/>
</dbReference>
<dbReference type="InterPro" id="IPR036388">
    <property type="entry name" value="WH-like_DNA-bd_sf"/>
</dbReference>
<dbReference type="InterPro" id="IPR000835">
    <property type="entry name" value="HTH_MarR-typ"/>
</dbReference>
<comment type="caution">
    <text evidence="5">The sequence shown here is derived from an EMBL/GenBank/DDBJ whole genome shotgun (WGS) entry which is preliminary data.</text>
</comment>
<dbReference type="SUPFAM" id="SSF46785">
    <property type="entry name" value="Winged helix' DNA-binding domain"/>
    <property type="match status" value="1"/>
</dbReference>
<sequence length="169" mass="18730">MTQKTKKIASASELRHHDPEDLITFRMSALSQLLGRVVEASVSGELGLSSRQWRVLVILNRLGEATSGDVARVSRLDHSQVSRASHELVGKGLIAMHTDGADKRRQMLKTTPEGIEVLRRGIVGSQHRQQRLRARISDEDYAVFKRVIEALTDESQRLLEEAKDGGGAP</sequence>
<feature type="domain" description="HTH marR-type" evidence="4">
    <location>
        <begin position="20"/>
        <end position="153"/>
    </location>
</feature>
<dbReference type="AlphaFoldDB" id="A0AAW9QD77"/>
<dbReference type="GO" id="GO:0006950">
    <property type="term" value="P:response to stress"/>
    <property type="evidence" value="ECO:0007669"/>
    <property type="project" value="TreeGrafter"/>
</dbReference>